<accession>A0ABW2V6H2</accession>
<evidence type="ECO:0000313" key="3">
    <source>
        <dbReference type="Proteomes" id="UP001596528"/>
    </source>
</evidence>
<name>A0ABW2V6H2_9BACL</name>
<gene>
    <name evidence="2" type="ORF">ACFQWB_10630</name>
</gene>
<keyword evidence="3" id="KW-1185">Reference proteome</keyword>
<dbReference type="EMBL" id="JBHTGQ010000023">
    <property type="protein sequence ID" value="MFC7750381.1"/>
    <property type="molecule type" value="Genomic_DNA"/>
</dbReference>
<feature type="coiled-coil region" evidence="1">
    <location>
        <begin position="27"/>
        <end position="54"/>
    </location>
</feature>
<protein>
    <submittedName>
        <fullName evidence="2">DUF2524 domain-containing protein</fullName>
    </submittedName>
</protein>
<comment type="caution">
    <text evidence="2">The sequence shown here is derived from an EMBL/GenBank/DDBJ whole genome shotgun (WGS) entry which is preliminary data.</text>
</comment>
<organism evidence="2 3">
    <name type="scientific">Paenibacillus thermoaerophilus</name>
    <dbReference type="NCBI Taxonomy" id="1215385"/>
    <lineage>
        <taxon>Bacteria</taxon>
        <taxon>Bacillati</taxon>
        <taxon>Bacillota</taxon>
        <taxon>Bacilli</taxon>
        <taxon>Bacillales</taxon>
        <taxon>Paenibacillaceae</taxon>
        <taxon>Paenibacillus</taxon>
    </lineage>
</organism>
<reference evidence="3" key="1">
    <citation type="journal article" date="2019" name="Int. J. Syst. Evol. Microbiol.">
        <title>The Global Catalogue of Microorganisms (GCM) 10K type strain sequencing project: providing services to taxonomists for standard genome sequencing and annotation.</title>
        <authorList>
            <consortium name="The Broad Institute Genomics Platform"/>
            <consortium name="The Broad Institute Genome Sequencing Center for Infectious Disease"/>
            <person name="Wu L."/>
            <person name="Ma J."/>
        </authorList>
    </citation>
    <scope>NUCLEOTIDE SEQUENCE [LARGE SCALE GENOMIC DNA]</scope>
    <source>
        <strain evidence="3">JCM 18657</strain>
    </source>
</reference>
<keyword evidence="1" id="KW-0175">Coiled coil</keyword>
<evidence type="ECO:0000313" key="2">
    <source>
        <dbReference type="EMBL" id="MFC7750381.1"/>
    </source>
</evidence>
<evidence type="ECO:0000256" key="1">
    <source>
        <dbReference type="SAM" id="Coils"/>
    </source>
</evidence>
<dbReference type="RefSeq" id="WP_138788006.1">
    <property type="nucleotide sequence ID" value="NZ_JBHTGQ010000023.1"/>
</dbReference>
<sequence>MTPNDSSYDCANAGDDLHRLKLEIARLRGSGDESPQAQQELNRLENEMAFIRNKCGIH</sequence>
<dbReference type="Proteomes" id="UP001596528">
    <property type="component" value="Unassembled WGS sequence"/>
</dbReference>
<proteinExistence type="predicted"/>